<comment type="caution">
    <text evidence="4">The sequence shown here is derived from an EMBL/GenBank/DDBJ whole genome shotgun (WGS) entry which is preliminary data.</text>
</comment>
<organism evidence="4 5">
    <name type="scientific">Vibrio chagasii</name>
    <dbReference type="NCBI Taxonomy" id="170679"/>
    <lineage>
        <taxon>Bacteria</taxon>
        <taxon>Pseudomonadati</taxon>
        <taxon>Pseudomonadota</taxon>
        <taxon>Gammaproteobacteria</taxon>
        <taxon>Vibrionales</taxon>
        <taxon>Vibrionaceae</taxon>
        <taxon>Vibrio</taxon>
    </lineage>
</organism>
<dbReference type="PANTHER" id="PTHR37423:SF2">
    <property type="entry name" value="MEMBRANE-BOUND LYTIC MUREIN TRANSGLYCOSYLASE C"/>
    <property type="match status" value="1"/>
</dbReference>
<evidence type="ECO:0000259" key="3">
    <source>
        <dbReference type="Pfam" id="PF01464"/>
    </source>
</evidence>
<dbReference type="PANTHER" id="PTHR37423">
    <property type="entry name" value="SOLUBLE LYTIC MUREIN TRANSGLYCOSYLASE-RELATED"/>
    <property type="match status" value="1"/>
</dbReference>
<dbReference type="Pfam" id="PF01464">
    <property type="entry name" value="SLT"/>
    <property type="match status" value="1"/>
</dbReference>
<dbReference type="PROSITE" id="PS00922">
    <property type="entry name" value="TRANSGLYCOSYLASE"/>
    <property type="match status" value="1"/>
</dbReference>
<dbReference type="InterPro" id="IPR008258">
    <property type="entry name" value="Transglycosylase_SLT_dom_1"/>
</dbReference>
<dbReference type="GO" id="GO:0008933">
    <property type="term" value="F:peptidoglycan lytic transglycosylase activity"/>
    <property type="evidence" value="ECO:0007669"/>
    <property type="project" value="InterPro"/>
</dbReference>
<dbReference type="SUPFAM" id="SSF53955">
    <property type="entry name" value="Lysozyme-like"/>
    <property type="match status" value="1"/>
</dbReference>
<dbReference type="CDD" id="cd16893">
    <property type="entry name" value="LT_MltC_MltE"/>
    <property type="match status" value="1"/>
</dbReference>
<evidence type="ECO:0000313" key="5">
    <source>
        <dbReference type="Proteomes" id="UP000525336"/>
    </source>
</evidence>
<feature type="domain" description="Transglycosylase SLT" evidence="3">
    <location>
        <begin position="210"/>
        <end position="330"/>
    </location>
</feature>
<dbReference type="InterPro" id="IPR000189">
    <property type="entry name" value="Transglyc_AS"/>
</dbReference>
<accession>A0A7Y3YQV7</accession>
<gene>
    <name evidence="4" type="ORF">F0245_15150</name>
</gene>
<reference evidence="4 5" key="1">
    <citation type="submission" date="2019-09" db="EMBL/GenBank/DDBJ databases">
        <title>Draft genome sequencing and comparative genomics of hatchery-associated Vibrios.</title>
        <authorList>
            <person name="Kehlet-Delgado H."/>
            <person name="Mueller R.S."/>
        </authorList>
    </citation>
    <scope>NUCLEOTIDE SEQUENCE [LARGE SCALE GENOMIC DNA]</scope>
    <source>
        <strain evidence="4 5">00-90-10</strain>
    </source>
</reference>
<comment type="similarity">
    <text evidence="1">Belongs to the transglycosylase Slt family.</text>
</comment>
<sequence>MVKSKKLLLACGLCFISNLATVSASDGLSEFDRKRAEALSSFSSNKEKIHQEFEHSKETYLNAFTEVKKELAKKWDVPELTGKTQWIQYANNDTVKRSVDFETGAIVIEVIDDNLSADEINRIIHQQVKELETQTTQQAFANDKVLAANKVKPNQQVAKIKVLPKLKSNQVLSSQKKETYKQKNGLSVTRVSMAVSQSTVQNRAQAYIPYVNKISQKWDVEAPLILAIMHIESHFNPMAQSHIPAYGLMQVVPTSAGRDVTKRYLGEEKLLPPEVLFNPEFNIDIGTSYLNILDKHYLKRVHNNEVRTYLSISSYNGGVGAVAKHFSGKAKLSSLPGAVAGMTPEAVYSSLITEFPYKETRNYLKKVQEKRIFYKNLLSSQSI</sequence>
<evidence type="ECO:0000256" key="1">
    <source>
        <dbReference type="ARBA" id="ARBA00007734"/>
    </source>
</evidence>
<protein>
    <submittedName>
        <fullName evidence="4">DUF3393 domain-containing protein</fullName>
    </submittedName>
</protein>
<feature type="chain" id="PRO_5031575292" evidence="2">
    <location>
        <begin position="25"/>
        <end position="383"/>
    </location>
</feature>
<evidence type="ECO:0000256" key="2">
    <source>
        <dbReference type="SAM" id="SignalP"/>
    </source>
</evidence>
<dbReference type="AlphaFoldDB" id="A0A7Y3YQV7"/>
<keyword evidence="2" id="KW-0732">Signal</keyword>
<dbReference type="Proteomes" id="UP000525336">
    <property type="component" value="Unassembled WGS sequence"/>
</dbReference>
<proteinExistence type="inferred from homology"/>
<dbReference type="RefSeq" id="WP_171368343.1">
    <property type="nucleotide sequence ID" value="NZ_VTXW01000014.1"/>
</dbReference>
<name>A0A7Y3YQV7_9VIBR</name>
<dbReference type="EMBL" id="VTXW01000014">
    <property type="protein sequence ID" value="NOH34685.1"/>
    <property type="molecule type" value="Genomic_DNA"/>
</dbReference>
<dbReference type="InterPro" id="IPR023346">
    <property type="entry name" value="Lysozyme-like_dom_sf"/>
</dbReference>
<evidence type="ECO:0000313" key="4">
    <source>
        <dbReference type="EMBL" id="NOH34685.1"/>
    </source>
</evidence>
<dbReference type="GO" id="GO:0016020">
    <property type="term" value="C:membrane"/>
    <property type="evidence" value="ECO:0007669"/>
    <property type="project" value="InterPro"/>
</dbReference>
<dbReference type="GO" id="GO:0000270">
    <property type="term" value="P:peptidoglycan metabolic process"/>
    <property type="evidence" value="ECO:0007669"/>
    <property type="project" value="InterPro"/>
</dbReference>
<dbReference type="Gene3D" id="1.10.530.10">
    <property type="match status" value="1"/>
</dbReference>
<feature type="signal peptide" evidence="2">
    <location>
        <begin position="1"/>
        <end position="24"/>
    </location>
</feature>